<organism evidence="2 3">
    <name type="scientific">Calocera cornea HHB12733</name>
    <dbReference type="NCBI Taxonomy" id="1353952"/>
    <lineage>
        <taxon>Eukaryota</taxon>
        <taxon>Fungi</taxon>
        <taxon>Dikarya</taxon>
        <taxon>Basidiomycota</taxon>
        <taxon>Agaricomycotina</taxon>
        <taxon>Dacrymycetes</taxon>
        <taxon>Dacrymycetales</taxon>
        <taxon>Dacrymycetaceae</taxon>
        <taxon>Calocera</taxon>
    </lineage>
</organism>
<name>A0A165I8N7_9BASI</name>
<keyword evidence="3" id="KW-1185">Reference proteome</keyword>
<dbReference type="EMBL" id="KV423932">
    <property type="protein sequence ID" value="KZT60265.1"/>
    <property type="molecule type" value="Genomic_DNA"/>
</dbReference>
<evidence type="ECO:0000259" key="1">
    <source>
        <dbReference type="Pfam" id="PF12697"/>
    </source>
</evidence>
<gene>
    <name evidence="2" type="ORF">CALCODRAFT_127233</name>
</gene>
<sequence>MGASLPPPDPPPAPQGGTKPTIVFVPGAWHRSLIYSSVIVLLERAGYPCLTIELPSVGGRVSSLAEDSDEISNLLTKLVSAGREVVLVMHSYGGLPGAAAVKGLGKREGRQGSVVHLVFLGSFVLDEGEAALDLLQGQLPPWVAPEDDGKTLRCINAQELWYHELSRSDAAKWASQLRPQCSITFLDPVQHAGWKHIPSTYLITELDRAVPVVVQEGMVARAKGVKVERCRAGHAVMLSHPEVVARLVRRVAGEDLA</sequence>
<dbReference type="InterPro" id="IPR052897">
    <property type="entry name" value="Sec-Metab_Biosynth_Hydrolase"/>
</dbReference>
<evidence type="ECO:0000313" key="2">
    <source>
        <dbReference type="EMBL" id="KZT60265.1"/>
    </source>
</evidence>
<dbReference type="OrthoDB" id="1263307at2759"/>
<dbReference type="SUPFAM" id="SSF53474">
    <property type="entry name" value="alpha/beta-Hydrolases"/>
    <property type="match status" value="1"/>
</dbReference>
<reference evidence="2 3" key="1">
    <citation type="journal article" date="2016" name="Mol. Biol. Evol.">
        <title>Comparative Genomics of Early-Diverging Mushroom-Forming Fungi Provides Insights into the Origins of Lignocellulose Decay Capabilities.</title>
        <authorList>
            <person name="Nagy L.G."/>
            <person name="Riley R."/>
            <person name="Tritt A."/>
            <person name="Adam C."/>
            <person name="Daum C."/>
            <person name="Floudas D."/>
            <person name="Sun H."/>
            <person name="Yadav J.S."/>
            <person name="Pangilinan J."/>
            <person name="Larsson K.H."/>
            <person name="Matsuura K."/>
            <person name="Barry K."/>
            <person name="Labutti K."/>
            <person name="Kuo R."/>
            <person name="Ohm R.A."/>
            <person name="Bhattacharya S.S."/>
            <person name="Shirouzu T."/>
            <person name="Yoshinaga Y."/>
            <person name="Martin F.M."/>
            <person name="Grigoriev I.V."/>
            <person name="Hibbett D.S."/>
        </authorList>
    </citation>
    <scope>NUCLEOTIDE SEQUENCE [LARGE SCALE GENOMIC DNA]</scope>
    <source>
        <strain evidence="2 3">HHB12733</strain>
    </source>
</reference>
<dbReference type="PANTHER" id="PTHR37017:SF11">
    <property type="entry name" value="ESTERASE_LIPASE_THIOESTERASE DOMAIN-CONTAINING PROTEIN"/>
    <property type="match status" value="1"/>
</dbReference>
<proteinExistence type="predicted"/>
<evidence type="ECO:0000313" key="3">
    <source>
        <dbReference type="Proteomes" id="UP000076842"/>
    </source>
</evidence>
<dbReference type="Pfam" id="PF12697">
    <property type="entry name" value="Abhydrolase_6"/>
    <property type="match status" value="1"/>
</dbReference>
<dbReference type="GO" id="GO:0016787">
    <property type="term" value="F:hydrolase activity"/>
    <property type="evidence" value="ECO:0007669"/>
    <property type="project" value="UniProtKB-KW"/>
</dbReference>
<dbReference type="InterPro" id="IPR000073">
    <property type="entry name" value="AB_hydrolase_1"/>
</dbReference>
<keyword evidence="2" id="KW-0378">Hydrolase</keyword>
<dbReference type="Proteomes" id="UP000076842">
    <property type="component" value="Unassembled WGS sequence"/>
</dbReference>
<dbReference type="InterPro" id="IPR029058">
    <property type="entry name" value="AB_hydrolase_fold"/>
</dbReference>
<dbReference type="Gene3D" id="3.40.50.1820">
    <property type="entry name" value="alpha/beta hydrolase"/>
    <property type="match status" value="1"/>
</dbReference>
<accession>A0A165I8N7</accession>
<protein>
    <submittedName>
        <fullName evidence="2">Alpha/beta-hydrolase</fullName>
    </submittedName>
</protein>
<feature type="domain" description="AB hydrolase-1" evidence="1">
    <location>
        <begin position="22"/>
        <end position="246"/>
    </location>
</feature>
<dbReference type="InParanoid" id="A0A165I8N7"/>
<dbReference type="AlphaFoldDB" id="A0A165I8N7"/>
<dbReference type="PANTHER" id="PTHR37017">
    <property type="entry name" value="AB HYDROLASE-1 DOMAIN-CONTAINING PROTEIN-RELATED"/>
    <property type="match status" value="1"/>
</dbReference>